<keyword evidence="3" id="KW-0217">Developmental protein</keyword>
<evidence type="ECO:0008006" key="9">
    <source>
        <dbReference type="Google" id="ProtNLM"/>
    </source>
</evidence>
<feature type="disulfide bond" evidence="6">
    <location>
        <begin position="228"/>
        <end position="235"/>
    </location>
</feature>
<feature type="disulfide bond" evidence="6">
    <location>
        <begin position="198"/>
        <end position="248"/>
    </location>
</feature>
<dbReference type="PIRSF" id="PIRSF008129">
    <property type="entry name" value="Noggin"/>
    <property type="match status" value="1"/>
</dbReference>
<evidence type="ECO:0000256" key="7">
    <source>
        <dbReference type="SAM" id="SignalP"/>
    </source>
</evidence>
<keyword evidence="4" id="KW-0964">Secreted</keyword>
<dbReference type="PANTHER" id="PTHR10494">
    <property type="entry name" value="BONE MORPHOGENETIC PROTEIN INHIBITOR, NOGGIN"/>
    <property type="match status" value="1"/>
</dbReference>
<dbReference type="OrthoDB" id="5950649at2759"/>
<name>A0A0L8GZS3_OCTBM</name>
<accession>A0A0L8GZS3</accession>
<comment type="subcellular location">
    <subcellularLocation>
        <location evidence="1">Secreted</location>
    </subcellularLocation>
</comment>
<feature type="disulfide bond" evidence="6">
    <location>
        <begin position="205"/>
        <end position="250"/>
    </location>
</feature>
<evidence type="ECO:0000256" key="2">
    <source>
        <dbReference type="ARBA" id="ARBA00007480"/>
    </source>
</evidence>
<keyword evidence="5 7" id="KW-0732">Signal</keyword>
<dbReference type="Gene3D" id="1.10.287.520">
    <property type="entry name" value="Helix hairpin bin"/>
    <property type="match status" value="1"/>
</dbReference>
<dbReference type="GO" id="GO:0030514">
    <property type="term" value="P:negative regulation of BMP signaling pathway"/>
    <property type="evidence" value="ECO:0007669"/>
    <property type="project" value="InterPro"/>
</dbReference>
<keyword evidence="6" id="KW-1015">Disulfide bond</keyword>
<dbReference type="SUPFAM" id="SSF57501">
    <property type="entry name" value="Cystine-knot cytokines"/>
    <property type="match status" value="1"/>
</dbReference>
<sequence>MRSDPDMLSSKLAGFLLLLLLCVVCVAGSGSSSFSDYNLLRKSPHEKSVVTKRPKFPIVPSDSLPVNLNEKPDKKHDPRAENLKPEILRKLLGRFFIEEFMSVKRPNESITKPNGTLALRFQRGYPVGRRPPFLARFGRINLKDETGRRFRQLDLNVETEAKRKVAKFIRTYTYCPVIYTWKDLGIRFWPRWIKEGQCHQRGRSCSLPPGMRCKPSYSQTIILLRFHCWPDAKICNWIHAQYPIISACKCKC</sequence>
<comment type="similarity">
    <text evidence="2">Belongs to the noggin family.</text>
</comment>
<dbReference type="InterPro" id="IPR029034">
    <property type="entry name" value="Cystine-knot_cytokine"/>
</dbReference>
<dbReference type="PANTHER" id="PTHR10494:SF6">
    <property type="entry name" value="NOGGIN"/>
    <property type="match status" value="1"/>
</dbReference>
<evidence type="ECO:0000256" key="6">
    <source>
        <dbReference type="PIRSR" id="PIRSR008129-1"/>
    </source>
</evidence>
<evidence type="ECO:0000256" key="5">
    <source>
        <dbReference type="ARBA" id="ARBA00022729"/>
    </source>
</evidence>
<dbReference type="AlphaFoldDB" id="A0A0L8GZS3"/>
<dbReference type="InterPro" id="IPR008717">
    <property type="entry name" value="Noggin"/>
</dbReference>
<dbReference type="GO" id="GO:0045596">
    <property type="term" value="P:negative regulation of cell differentiation"/>
    <property type="evidence" value="ECO:0007669"/>
    <property type="project" value="InterPro"/>
</dbReference>
<proteinExistence type="inferred from homology"/>
<dbReference type="GO" id="GO:0005615">
    <property type="term" value="C:extracellular space"/>
    <property type="evidence" value="ECO:0007669"/>
    <property type="project" value="TreeGrafter"/>
</dbReference>
<feature type="signal peptide" evidence="7">
    <location>
        <begin position="1"/>
        <end position="28"/>
    </location>
</feature>
<dbReference type="EMBL" id="KQ419890">
    <property type="protein sequence ID" value="KOF82060.1"/>
    <property type="molecule type" value="Genomic_DNA"/>
</dbReference>
<dbReference type="Pfam" id="PF05806">
    <property type="entry name" value="Noggin"/>
    <property type="match status" value="1"/>
</dbReference>
<dbReference type="Gene3D" id="2.10.90.10">
    <property type="entry name" value="Cystine-knot cytokines"/>
    <property type="match status" value="1"/>
</dbReference>
<evidence type="ECO:0000313" key="8">
    <source>
        <dbReference type="EMBL" id="KOF82060.1"/>
    </source>
</evidence>
<organism evidence="8">
    <name type="scientific">Octopus bimaculoides</name>
    <name type="common">California two-spotted octopus</name>
    <dbReference type="NCBI Taxonomy" id="37653"/>
    <lineage>
        <taxon>Eukaryota</taxon>
        <taxon>Metazoa</taxon>
        <taxon>Spiralia</taxon>
        <taxon>Lophotrochozoa</taxon>
        <taxon>Mollusca</taxon>
        <taxon>Cephalopoda</taxon>
        <taxon>Coleoidea</taxon>
        <taxon>Octopodiformes</taxon>
        <taxon>Octopoda</taxon>
        <taxon>Incirrata</taxon>
        <taxon>Octopodidae</taxon>
        <taxon>Octopus</taxon>
    </lineage>
</organism>
<protein>
    <recommendedName>
        <fullName evidence="9">Noggin</fullName>
    </recommendedName>
</protein>
<dbReference type="GO" id="GO:0009953">
    <property type="term" value="P:dorsal/ventral pattern formation"/>
    <property type="evidence" value="ECO:0007669"/>
    <property type="project" value="TreeGrafter"/>
</dbReference>
<evidence type="ECO:0000256" key="3">
    <source>
        <dbReference type="ARBA" id="ARBA00022473"/>
    </source>
</evidence>
<feature type="chain" id="PRO_5005583366" description="Noggin" evidence="7">
    <location>
        <begin position="29"/>
        <end position="252"/>
    </location>
</feature>
<dbReference type="STRING" id="37653.A0A0L8GZS3"/>
<reference evidence="8" key="1">
    <citation type="submission" date="2015-07" db="EMBL/GenBank/DDBJ databases">
        <title>MeaNS - Measles Nucleotide Surveillance Program.</title>
        <authorList>
            <person name="Tran T."/>
            <person name="Druce J."/>
        </authorList>
    </citation>
    <scope>NUCLEOTIDE SEQUENCE</scope>
    <source>
        <strain evidence="8">UCB-OBI-ISO-001</strain>
        <tissue evidence="8">Gonad</tissue>
    </source>
</reference>
<evidence type="ECO:0000256" key="4">
    <source>
        <dbReference type="ARBA" id="ARBA00022525"/>
    </source>
</evidence>
<evidence type="ECO:0000256" key="1">
    <source>
        <dbReference type="ARBA" id="ARBA00004613"/>
    </source>
</evidence>
<gene>
    <name evidence="8" type="ORF">OCBIM_22025726mg</name>
</gene>
<feature type="disulfide bond" evidence="6">
    <location>
        <begin position="175"/>
        <end position="213"/>
    </location>
</feature>